<dbReference type="AlphaFoldDB" id="A0A8H7SQG3"/>
<accession>A0A8H7SQG3</accession>
<evidence type="ECO:0000256" key="4">
    <source>
        <dbReference type="ARBA" id="ARBA00023136"/>
    </source>
</evidence>
<feature type="transmembrane region" description="Helical" evidence="6">
    <location>
        <begin position="214"/>
        <end position="234"/>
    </location>
</feature>
<feature type="region of interest" description="Disordered" evidence="5">
    <location>
        <begin position="145"/>
        <end position="164"/>
    </location>
</feature>
<organism evidence="8 9">
    <name type="scientific">Thamnidium elegans</name>
    <dbReference type="NCBI Taxonomy" id="101142"/>
    <lineage>
        <taxon>Eukaryota</taxon>
        <taxon>Fungi</taxon>
        <taxon>Fungi incertae sedis</taxon>
        <taxon>Mucoromycota</taxon>
        <taxon>Mucoromycotina</taxon>
        <taxon>Mucoromycetes</taxon>
        <taxon>Mucorales</taxon>
        <taxon>Mucorineae</taxon>
        <taxon>Mucoraceae</taxon>
        <taxon>Thamnidium</taxon>
    </lineage>
</organism>
<keyword evidence="9" id="KW-1185">Reference proteome</keyword>
<gene>
    <name evidence="8" type="ORF">INT48_006859</name>
</gene>
<feature type="transmembrane region" description="Helical" evidence="6">
    <location>
        <begin position="81"/>
        <end position="105"/>
    </location>
</feature>
<comment type="caution">
    <text evidence="8">The sequence shown here is derived from an EMBL/GenBank/DDBJ whole genome shotgun (WGS) entry which is preliminary data.</text>
</comment>
<evidence type="ECO:0000256" key="5">
    <source>
        <dbReference type="SAM" id="MobiDB-lite"/>
    </source>
</evidence>
<dbReference type="GO" id="GO:0007031">
    <property type="term" value="P:peroxisome organization"/>
    <property type="evidence" value="ECO:0007669"/>
    <property type="project" value="UniProtKB-ARBA"/>
</dbReference>
<evidence type="ECO:0000256" key="3">
    <source>
        <dbReference type="ARBA" id="ARBA00022989"/>
    </source>
</evidence>
<dbReference type="InterPro" id="IPR052646">
    <property type="entry name" value="Peroxisomal_PEX28-32"/>
</dbReference>
<feature type="transmembrane region" description="Helical" evidence="6">
    <location>
        <begin position="275"/>
        <end position="293"/>
    </location>
</feature>
<proteinExistence type="predicted"/>
<dbReference type="EMBL" id="JAEPRE010000103">
    <property type="protein sequence ID" value="KAG2232680.1"/>
    <property type="molecule type" value="Genomic_DNA"/>
</dbReference>
<dbReference type="Pfam" id="PF06398">
    <property type="entry name" value="Pex24p"/>
    <property type="match status" value="1"/>
</dbReference>
<dbReference type="GO" id="GO:0012505">
    <property type="term" value="C:endomembrane system"/>
    <property type="evidence" value="ECO:0007669"/>
    <property type="project" value="UniProtKB-SubCell"/>
</dbReference>
<keyword evidence="3 6" id="KW-1133">Transmembrane helix</keyword>
<evidence type="ECO:0000313" key="9">
    <source>
        <dbReference type="Proteomes" id="UP000613177"/>
    </source>
</evidence>
<protein>
    <recommendedName>
        <fullName evidence="7">Peroxin/Ferlin domain-containing protein</fullName>
    </recommendedName>
</protein>
<comment type="subcellular location">
    <subcellularLocation>
        <location evidence="1">Endomembrane system</location>
        <topology evidence="1">Multi-pass membrane protein</topology>
    </subcellularLocation>
</comment>
<dbReference type="PANTHER" id="PTHR31679:SF2">
    <property type="entry name" value="PEROXISOMAL MEMBRANE PROTEIN PEX30-RELATED"/>
    <property type="match status" value="1"/>
</dbReference>
<dbReference type="Proteomes" id="UP000613177">
    <property type="component" value="Unassembled WGS sequence"/>
</dbReference>
<keyword evidence="2 6" id="KW-0812">Transmembrane</keyword>
<dbReference type="InterPro" id="IPR006614">
    <property type="entry name" value="Peroxin/Ferlin"/>
</dbReference>
<evidence type="ECO:0000313" key="8">
    <source>
        <dbReference type="EMBL" id="KAG2232680.1"/>
    </source>
</evidence>
<sequence length="480" mass="56245">MAKPINERSNTIPPSEAFKLSTTDQRPISFSSPNTIQTLDQIPIPLLKLLVVLGPTLRYISQLIEILMWRTNQPRQSVLVVLLWIMACLWTWQLLAFGLPLILLYKLGKDWLSVKTSKARRESMERTRQEQRRLREERLKRDRYHDEEDDEVSRLQQQKEEDDELISRKIRPEGQVSLDDTLQDLATVNGFIDHVVLNLKRVWIHLDGSRKDTIISVLSILVYTWPAWILLNWMLGAHMILAITGAILLISPSPWFCIITMALRKNLILKHIISAIWAYGVAFITTTFSYFSAEKFQKSFGIRQWISAVMSRAKTEKGKALEMLKTSTNETESTGNRSEMIFQFEVFENQRWWLGVNWTTNMMPSERCPWTDNQLKPIQSKEYFRLPEPTVKTSTSTVNDEIIKRTTNKTWSWADGDWWVDMTGELQGKIDHNGWEYGNNAWKQMSGLPGIQTFTRRRRWCRRARLVEREIEQIEKKKDV</sequence>
<evidence type="ECO:0000256" key="2">
    <source>
        <dbReference type="ARBA" id="ARBA00022692"/>
    </source>
</evidence>
<evidence type="ECO:0000256" key="6">
    <source>
        <dbReference type="SAM" id="Phobius"/>
    </source>
</evidence>
<dbReference type="SMART" id="SM00694">
    <property type="entry name" value="DysFC"/>
    <property type="match status" value="1"/>
</dbReference>
<dbReference type="InterPro" id="IPR010482">
    <property type="entry name" value="TECPR1-like_DysF"/>
</dbReference>
<evidence type="ECO:0000259" key="7">
    <source>
        <dbReference type="SMART" id="SM00694"/>
    </source>
</evidence>
<feature type="transmembrane region" description="Helical" evidence="6">
    <location>
        <begin position="240"/>
        <end position="263"/>
    </location>
</feature>
<dbReference type="GO" id="GO:0005778">
    <property type="term" value="C:peroxisomal membrane"/>
    <property type="evidence" value="ECO:0007669"/>
    <property type="project" value="TreeGrafter"/>
</dbReference>
<keyword evidence="4 6" id="KW-0472">Membrane</keyword>
<name>A0A8H7SQG3_9FUNG</name>
<evidence type="ECO:0000256" key="1">
    <source>
        <dbReference type="ARBA" id="ARBA00004127"/>
    </source>
</evidence>
<dbReference type="OrthoDB" id="5586090at2759"/>
<reference evidence="8" key="1">
    <citation type="submission" date="2021-01" db="EMBL/GenBank/DDBJ databases">
        <title>Metabolic potential, ecology and presence of endohyphal bacteria is reflected in genomic diversity of Mucoromycotina.</title>
        <authorList>
            <person name="Muszewska A."/>
            <person name="Okrasinska A."/>
            <person name="Steczkiewicz K."/>
            <person name="Drgas O."/>
            <person name="Orlowska M."/>
            <person name="Perlinska-Lenart U."/>
            <person name="Aleksandrzak-Piekarczyk T."/>
            <person name="Szatraj K."/>
            <person name="Zielenkiewicz U."/>
            <person name="Pilsyk S."/>
            <person name="Malc E."/>
            <person name="Mieczkowski P."/>
            <person name="Kruszewska J.S."/>
            <person name="Biernat P."/>
            <person name="Pawlowska J."/>
        </authorList>
    </citation>
    <scope>NUCLEOTIDE SEQUENCE</scope>
    <source>
        <strain evidence="8">WA0000018081</strain>
    </source>
</reference>
<feature type="domain" description="Peroxin/Ferlin" evidence="7">
    <location>
        <begin position="434"/>
        <end position="467"/>
    </location>
</feature>
<dbReference type="PANTHER" id="PTHR31679">
    <property type="entry name" value="PEROXISOMAL MEMBRANE PROTEIN PEX30-RELATED"/>
    <property type="match status" value="1"/>
</dbReference>